<organism evidence="1">
    <name type="scientific">Arundo donax</name>
    <name type="common">Giant reed</name>
    <name type="synonym">Donax arundinaceus</name>
    <dbReference type="NCBI Taxonomy" id="35708"/>
    <lineage>
        <taxon>Eukaryota</taxon>
        <taxon>Viridiplantae</taxon>
        <taxon>Streptophyta</taxon>
        <taxon>Embryophyta</taxon>
        <taxon>Tracheophyta</taxon>
        <taxon>Spermatophyta</taxon>
        <taxon>Magnoliopsida</taxon>
        <taxon>Liliopsida</taxon>
        <taxon>Poales</taxon>
        <taxon>Poaceae</taxon>
        <taxon>PACMAD clade</taxon>
        <taxon>Arundinoideae</taxon>
        <taxon>Arundineae</taxon>
        <taxon>Arundo</taxon>
    </lineage>
</organism>
<protein>
    <submittedName>
        <fullName evidence="1">Uncharacterized protein</fullName>
    </submittedName>
</protein>
<name>A0A0A8XQ59_ARUDO</name>
<dbReference type="EMBL" id="GBRH01281916">
    <property type="protein sequence ID" value="JAD15979.1"/>
    <property type="molecule type" value="Transcribed_RNA"/>
</dbReference>
<evidence type="ECO:0000313" key="1">
    <source>
        <dbReference type="EMBL" id="JAD15979.1"/>
    </source>
</evidence>
<sequence length="53" mass="5983">MQTTKQIDIACAQPGSSELRARLRDAGNQTHLCAGIYRNYDEKKSRKVTFVVL</sequence>
<reference evidence="1" key="1">
    <citation type="submission" date="2014-09" db="EMBL/GenBank/DDBJ databases">
        <authorList>
            <person name="Magalhaes I.L.F."/>
            <person name="Oliveira U."/>
            <person name="Santos F.R."/>
            <person name="Vidigal T.H.D.A."/>
            <person name="Brescovit A.D."/>
            <person name="Santos A.J."/>
        </authorList>
    </citation>
    <scope>NUCLEOTIDE SEQUENCE</scope>
    <source>
        <tissue evidence="1">Shoot tissue taken approximately 20 cm above the soil surface</tissue>
    </source>
</reference>
<proteinExistence type="predicted"/>
<dbReference type="AlphaFoldDB" id="A0A0A8XQ59"/>
<accession>A0A0A8XQ59</accession>
<reference evidence="1" key="2">
    <citation type="journal article" date="2015" name="Data Brief">
        <title>Shoot transcriptome of the giant reed, Arundo donax.</title>
        <authorList>
            <person name="Barrero R.A."/>
            <person name="Guerrero F.D."/>
            <person name="Moolhuijzen P."/>
            <person name="Goolsby J.A."/>
            <person name="Tidwell J."/>
            <person name="Bellgard S.E."/>
            <person name="Bellgard M.I."/>
        </authorList>
    </citation>
    <scope>NUCLEOTIDE SEQUENCE</scope>
    <source>
        <tissue evidence="1">Shoot tissue taken approximately 20 cm above the soil surface</tissue>
    </source>
</reference>